<organism evidence="1 2">
    <name type="scientific">Parasulfitobacter algicola</name>
    <dbReference type="NCBI Taxonomy" id="2614809"/>
    <lineage>
        <taxon>Bacteria</taxon>
        <taxon>Pseudomonadati</taxon>
        <taxon>Pseudomonadota</taxon>
        <taxon>Alphaproteobacteria</taxon>
        <taxon>Rhodobacterales</taxon>
        <taxon>Roseobacteraceae</taxon>
        <taxon>Parasulfitobacter</taxon>
    </lineage>
</organism>
<accession>A0ABX2IR74</accession>
<dbReference type="Gene3D" id="3.40.50.1820">
    <property type="entry name" value="alpha/beta hydrolase"/>
    <property type="match status" value="1"/>
</dbReference>
<dbReference type="PANTHER" id="PTHR36513:SF1">
    <property type="entry name" value="TRANSMEMBRANE PROTEIN"/>
    <property type="match status" value="1"/>
</dbReference>
<protein>
    <submittedName>
        <fullName evidence="1">Alpha/beta hydrolase</fullName>
    </submittedName>
</protein>
<dbReference type="InterPro" id="IPR010297">
    <property type="entry name" value="DUF900_hydrolase"/>
</dbReference>
<dbReference type="Pfam" id="PF05990">
    <property type="entry name" value="DUF900"/>
    <property type="match status" value="1"/>
</dbReference>
<dbReference type="PIRSF" id="PIRSF033909">
    <property type="entry name" value="UCP033909"/>
    <property type="match status" value="1"/>
</dbReference>
<dbReference type="Proteomes" id="UP000777935">
    <property type="component" value="Unassembled WGS sequence"/>
</dbReference>
<dbReference type="EMBL" id="JABUFE010000001">
    <property type="protein sequence ID" value="NSX53590.1"/>
    <property type="molecule type" value="Genomic_DNA"/>
</dbReference>
<reference evidence="1 2" key="1">
    <citation type="submission" date="2020-06" db="EMBL/GenBank/DDBJ databases">
        <title>Sulfitobacter algicola sp. nov., isolated from green algae.</title>
        <authorList>
            <person name="Wang C."/>
        </authorList>
    </citation>
    <scope>NUCLEOTIDE SEQUENCE [LARGE SCALE GENOMIC DNA]</scope>
    <source>
        <strain evidence="1 2">1151</strain>
    </source>
</reference>
<dbReference type="GO" id="GO:0016787">
    <property type="term" value="F:hydrolase activity"/>
    <property type="evidence" value="ECO:0007669"/>
    <property type="project" value="UniProtKB-KW"/>
</dbReference>
<gene>
    <name evidence="1" type="ORF">HRQ87_02135</name>
</gene>
<sequence length="366" mass="40428">MKRYIAILFFLLSACAERSFPVLVEGSDQIGVANVVFAVTTRAEDAKVFFGVDRSETVSFGRYVVSVPPDRKPGDIRFPRRTPDPTRDFVLAGVDHFLDNRAFQSSLRREFSKLPKQDREATIYVHGFNNTFADSIFRNAQMKNDLGIPGVPISFSWASSANPLGYAYDSDSILIARDALEKMILDVRQSGAEQIIIVAHSMGAFLTMETLRQMAIGSGRHPSDIIDGVILISPDIDVDVFRSQAKRIGELPEPFAIFISERDRALRLSARLTGLTSRLGNLVDVERVSEFNVTLIDVTAFSDGDELNHFTVANSPSLLALVSRVSEIDRAFNSDASVRSGLLPGTVLTVQNTTKIILSPTQNIQR</sequence>
<dbReference type="InterPro" id="IPR014586">
    <property type="entry name" value="UCP033909"/>
</dbReference>
<proteinExistence type="predicted"/>
<dbReference type="PROSITE" id="PS51257">
    <property type="entry name" value="PROKAR_LIPOPROTEIN"/>
    <property type="match status" value="1"/>
</dbReference>
<keyword evidence="2" id="KW-1185">Reference proteome</keyword>
<dbReference type="InterPro" id="IPR029058">
    <property type="entry name" value="AB_hydrolase_fold"/>
</dbReference>
<comment type="caution">
    <text evidence="1">The sequence shown here is derived from an EMBL/GenBank/DDBJ whole genome shotgun (WGS) entry which is preliminary data.</text>
</comment>
<keyword evidence="1" id="KW-0378">Hydrolase</keyword>
<dbReference type="RefSeq" id="WP_174134728.1">
    <property type="nucleotide sequence ID" value="NZ_JABUFE010000001.1"/>
</dbReference>
<evidence type="ECO:0000313" key="1">
    <source>
        <dbReference type="EMBL" id="NSX53590.1"/>
    </source>
</evidence>
<dbReference type="PANTHER" id="PTHR36513">
    <property type="entry name" value="ABC TRANSMEMBRANE TYPE-1 DOMAIN-CONTAINING PROTEIN"/>
    <property type="match status" value="1"/>
</dbReference>
<evidence type="ECO:0000313" key="2">
    <source>
        <dbReference type="Proteomes" id="UP000777935"/>
    </source>
</evidence>
<dbReference type="SUPFAM" id="SSF53474">
    <property type="entry name" value="alpha/beta-Hydrolases"/>
    <property type="match status" value="1"/>
</dbReference>
<name>A0ABX2IR74_9RHOB</name>